<dbReference type="Pfam" id="PF00535">
    <property type="entry name" value="Glycos_transf_2"/>
    <property type="match status" value="1"/>
</dbReference>
<dbReference type="GO" id="GO:0016757">
    <property type="term" value="F:glycosyltransferase activity"/>
    <property type="evidence" value="ECO:0007669"/>
    <property type="project" value="UniProtKB-KW"/>
</dbReference>
<dbReference type="AlphaFoldDB" id="A0A174RUY9"/>
<evidence type="ECO:0000313" key="12">
    <source>
        <dbReference type="EMBL" id="RHE13874.1"/>
    </source>
</evidence>
<organism evidence="10 16">
    <name type="scientific">Blautia obeum</name>
    <dbReference type="NCBI Taxonomy" id="40520"/>
    <lineage>
        <taxon>Bacteria</taxon>
        <taxon>Bacillati</taxon>
        <taxon>Bacillota</taxon>
        <taxon>Clostridia</taxon>
        <taxon>Lachnospirales</taxon>
        <taxon>Lachnospiraceae</taxon>
        <taxon>Blautia</taxon>
    </lineage>
</organism>
<protein>
    <submittedName>
        <fullName evidence="10">Bactoprenol glucosyl transferase homolog from prophage CPS-53</fullName>
        <ecNumber evidence="10">2.4.1.-</ecNumber>
    </submittedName>
    <submittedName>
        <fullName evidence="11">Glycosyltransferase</fullName>
    </submittedName>
</protein>
<dbReference type="PANTHER" id="PTHR48090">
    <property type="entry name" value="UNDECAPRENYL-PHOSPHATE 4-DEOXY-4-FORMAMIDO-L-ARABINOSE TRANSFERASE-RELATED"/>
    <property type="match status" value="1"/>
</dbReference>
<evidence type="ECO:0000313" key="13">
    <source>
        <dbReference type="EMBL" id="RHE73586.1"/>
    </source>
</evidence>
<dbReference type="OrthoDB" id="9807778at2"/>
<reference evidence="17 18" key="2">
    <citation type="submission" date="2018-08" db="EMBL/GenBank/DDBJ databases">
        <title>A genome reference for cultivated species of the human gut microbiota.</title>
        <authorList>
            <person name="Zou Y."/>
            <person name="Xue W."/>
            <person name="Luo G."/>
        </authorList>
    </citation>
    <scope>NUCLEOTIDE SEQUENCE [LARGE SCALE GENOMIC DNA]</scope>
    <source>
        <strain evidence="11 17">AF14-23</strain>
        <strain evidence="14 20">AF37-6AC</strain>
        <strain evidence="13 18">AM27-32LB</strain>
        <strain evidence="12 19">AM29-25AC</strain>
    </source>
</reference>
<evidence type="ECO:0000313" key="14">
    <source>
        <dbReference type="EMBL" id="RHL48830.1"/>
    </source>
</evidence>
<keyword evidence="5 7" id="KW-1133">Transmembrane helix</keyword>
<dbReference type="CDD" id="cd04187">
    <property type="entry name" value="DPM1_like_bac"/>
    <property type="match status" value="1"/>
</dbReference>
<feature type="domain" description="Glycosyltransferase 2-like" evidence="8">
    <location>
        <begin position="5"/>
        <end position="166"/>
    </location>
</feature>
<evidence type="ECO:0000313" key="9">
    <source>
        <dbReference type="EMBL" id="CUN56606.1"/>
    </source>
</evidence>
<dbReference type="EMBL" id="QSKO01000014">
    <property type="protein sequence ID" value="RHE73586.1"/>
    <property type="molecule type" value="Genomic_DNA"/>
</dbReference>
<dbReference type="GeneID" id="79803712"/>
<evidence type="ECO:0000256" key="1">
    <source>
        <dbReference type="ARBA" id="ARBA00004141"/>
    </source>
</evidence>
<comment type="subcellular location">
    <subcellularLocation>
        <location evidence="1">Membrane</location>
        <topology evidence="1">Multi-pass membrane protein</topology>
    </subcellularLocation>
</comment>
<evidence type="ECO:0000313" key="16">
    <source>
        <dbReference type="Proteomes" id="UP000095413"/>
    </source>
</evidence>
<evidence type="ECO:0000313" key="19">
    <source>
        <dbReference type="Proteomes" id="UP000284644"/>
    </source>
</evidence>
<evidence type="ECO:0000313" key="15">
    <source>
        <dbReference type="Proteomes" id="UP000095409"/>
    </source>
</evidence>
<keyword evidence="3 10" id="KW-0808">Transferase</keyword>
<dbReference type="Proteomes" id="UP000095409">
    <property type="component" value="Unassembled WGS sequence"/>
</dbReference>
<evidence type="ECO:0000259" key="8">
    <source>
        <dbReference type="Pfam" id="PF00535"/>
    </source>
</evidence>
<keyword evidence="2 10" id="KW-0328">Glycosyltransferase</keyword>
<dbReference type="PANTHER" id="PTHR48090:SF1">
    <property type="entry name" value="PROPHAGE BACTOPRENOL GLUCOSYL TRANSFERASE HOMOLOG"/>
    <property type="match status" value="1"/>
</dbReference>
<dbReference type="SUPFAM" id="SSF53448">
    <property type="entry name" value="Nucleotide-diphospho-sugar transferases"/>
    <property type="match status" value="1"/>
</dbReference>
<dbReference type="EMBL" id="QSJW01000003">
    <property type="protein sequence ID" value="RHE13874.1"/>
    <property type="molecule type" value="Genomic_DNA"/>
</dbReference>
<accession>A0A174RUY9</accession>
<dbReference type="RefSeq" id="WP_055056721.1">
    <property type="nucleotide sequence ID" value="NZ_CYZD01000002.1"/>
</dbReference>
<dbReference type="Gene3D" id="3.90.550.10">
    <property type="entry name" value="Spore Coat Polysaccharide Biosynthesis Protein SpsA, Chain A"/>
    <property type="match status" value="1"/>
</dbReference>
<sequence length="318" mass="35560">MSILSVVLPAYNEEQMVGKTCRVLHEVLSGAGISYELVLVNDGSKDNTWNEILKAGEKDPNILGVHFSRNFGKEAAVFAGLAQASGDVVAVMDCDLQHPAETLIEMYQKWKEGYEVIEGVKKSRGEESFLHKESAGFFYGIMSKATKVDMQNASDFKMMDRKVVNSILSLPERNMFFRATSSWVGYKTTYVEFEVHEREAGESKWSTWSLIKYAFTNIVAFTTAPLQFVTVGGGICFGCSLIMIIYSLIQYFRGQAIEGYTTTILLLLLIGSAIMLSLGVIGYYLAKIYEEVKHRPRYIVSQIVRGNKDVTGSVRHDV</sequence>
<dbReference type="GO" id="GO:0005886">
    <property type="term" value="C:plasma membrane"/>
    <property type="evidence" value="ECO:0007669"/>
    <property type="project" value="TreeGrafter"/>
</dbReference>
<dbReference type="Proteomes" id="UP000283928">
    <property type="component" value="Unassembled WGS sequence"/>
</dbReference>
<evidence type="ECO:0000256" key="7">
    <source>
        <dbReference type="SAM" id="Phobius"/>
    </source>
</evidence>
<dbReference type="Proteomes" id="UP000095413">
    <property type="component" value="Unassembled WGS sequence"/>
</dbReference>
<reference evidence="15 16" key="1">
    <citation type="submission" date="2015-09" db="EMBL/GenBank/DDBJ databases">
        <authorList>
            <consortium name="Pathogen Informatics"/>
        </authorList>
    </citation>
    <scope>NUCLEOTIDE SEQUENCE [LARGE SCALE GENOMIC DNA]</scope>
    <source>
        <strain evidence="9 15">2789STDY5608837</strain>
        <strain evidence="10 16">2789STDY5834921</strain>
    </source>
</reference>
<evidence type="ECO:0000256" key="4">
    <source>
        <dbReference type="ARBA" id="ARBA00022692"/>
    </source>
</evidence>
<dbReference type="Proteomes" id="UP000265828">
    <property type="component" value="Unassembled WGS sequence"/>
</dbReference>
<evidence type="ECO:0000256" key="6">
    <source>
        <dbReference type="ARBA" id="ARBA00023136"/>
    </source>
</evidence>
<proteinExistence type="predicted"/>
<evidence type="ECO:0000256" key="3">
    <source>
        <dbReference type="ARBA" id="ARBA00022679"/>
    </source>
</evidence>
<dbReference type="InterPro" id="IPR050256">
    <property type="entry name" value="Glycosyltransferase_2"/>
</dbReference>
<evidence type="ECO:0000313" key="11">
    <source>
        <dbReference type="EMBL" id="RGV65248.1"/>
    </source>
</evidence>
<name>A0A174RUY9_9FIRM</name>
<evidence type="ECO:0000256" key="5">
    <source>
        <dbReference type="ARBA" id="ARBA00022989"/>
    </source>
</evidence>
<gene>
    <name evidence="10" type="primary">yfdH_3</name>
    <name evidence="9" type="synonym">yfdH_1</name>
    <name evidence="14" type="ORF">DW021_05730</name>
    <name evidence="13" type="ORF">DW723_10560</name>
    <name evidence="12" type="ORF">DW767_04930</name>
    <name evidence="11" type="ORF">DWW07_06295</name>
    <name evidence="9" type="ORF">ERS852394_00476</name>
    <name evidence="10" type="ORF">ERS852533_02932</name>
</gene>
<dbReference type="EMBL" id="QRZI01000003">
    <property type="protein sequence ID" value="RGV65248.1"/>
    <property type="molecule type" value="Genomic_DNA"/>
</dbReference>
<evidence type="ECO:0000313" key="18">
    <source>
        <dbReference type="Proteomes" id="UP000283928"/>
    </source>
</evidence>
<feature type="transmembrane region" description="Helical" evidence="7">
    <location>
        <begin position="228"/>
        <end position="252"/>
    </location>
</feature>
<keyword evidence="6 7" id="KW-0472">Membrane</keyword>
<keyword evidence="4 7" id="KW-0812">Transmembrane</keyword>
<dbReference type="EMBL" id="QROS01000003">
    <property type="protein sequence ID" value="RHL48830.1"/>
    <property type="molecule type" value="Genomic_DNA"/>
</dbReference>
<evidence type="ECO:0000313" key="20">
    <source>
        <dbReference type="Proteomes" id="UP000285897"/>
    </source>
</evidence>
<feature type="transmembrane region" description="Helical" evidence="7">
    <location>
        <begin position="264"/>
        <end position="286"/>
    </location>
</feature>
<evidence type="ECO:0000313" key="10">
    <source>
        <dbReference type="EMBL" id="CUP89443.1"/>
    </source>
</evidence>
<evidence type="ECO:0000313" key="17">
    <source>
        <dbReference type="Proteomes" id="UP000265828"/>
    </source>
</evidence>
<dbReference type="InterPro" id="IPR029044">
    <property type="entry name" value="Nucleotide-diphossugar_trans"/>
</dbReference>
<dbReference type="Proteomes" id="UP000284644">
    <property type="component" value="Unassembled WGS sequence"/>
</dbReference>
<dbReference type="EMBL" id="CYZD01000002">
    <property type="protein sequence ID" value="CUN56606.1"/>
    <property type="molecule type" value="Genomic_DNA"/>
</dbReference>
<dbReference type="EC" id="2.4.1.-" evidence="10"/>
<dbReference type="Proteomes" id="UP000285897">
    <property type="component" value="Unassembled WGS sequence"/>
</dbReference>
<dbReference type="EMBL" id="CZBA01000021">
    <property type="protein sequence ID" value="CUP89443.1"/>
    <property type="molecule type" value="Genomic_DNA"/>
</dbReference>
<dbReference type="InterPro" id="IPR001173">
    <property type="entry name" value="Glyco_trans_2-like"/>
</dbReference>
<evidence type="ECO:0000256" key="2">
    <source>
        <dbReference type="ARBA" id="ARBA00022676"/>
    </source>
</evidence>